<evidence type="ECO:0000313" key="2">
    <source>
        <dbReference type="EMBL" id="KAF2172971.1"/>
    </source>
</evidence>
<name>A0A6A6D0T4_ZASCE</name>
<sequence>MSRSNRYPYDRYEPRPSYAPRSPTSERVSRYPPRSPVTKRRSSWPPQAFAEDEVVSLRRESNAQQLLQDVGKDEAAARGTIDQEPLIIDNGDVNSRNERRYAASDSERDTRKPSGMPTPPTSEDERVRKARRKPSKLVIDDDDRVPEISKRTSSPYAFTKPTKPQPTTSSDRYSSRDTLTPPSSGISGVKTTRFASSTPSSPRRDSGRHSPNVRRGNDYFNAGYTKNESAIDDGDVDYKTLSGKGKKVTDRPLVESPRVSAVDFAAPSVNSQPIRKLNLDARRNTDTQNTLPTLGRLNVDKSRRPTPLMASTSLSEAQNTDPISSATLNPKSADTYPGYPRSRESSYASSRPVSPADSIGRAPAPGARSPRMSAEFSQNSSGVASRPSSAGASRPSSPSPQTPSMESPRLGRTDLDWSALLAANAARKTKAPSRLTSTVPREQYSESPRKTSSRDGPPTSTSSLPYPEDTTLMGSSITMPQEQDHAYVHGKQTPFAPSSYESRDAARSSSPAPSTSSYTSTTSARPGLDRARSAYLAFQQGEKVGPQARPRPAEVKRTESFATSSEAKKQLQVLMKKGLPACPRPDPIDGYDDWYTVTGATNIDFCPDCIDTLFERTVFRPHFRRSLPRNLNTKVRCAFGSPWIRLAWLLTLQQQRTDLSLLKDLAEIEDTTDPCPGAVQTMQSWYGLRDPDGLFVRDFHVCFGDVRKIERLLPTLSGTFVKLPHRASYEKRVCAIRTDSNRFSAYLDALVSTHERAVSSRKGADPMPLIDLVERKTRLRECTRDNMLIGGLWHFAPDVPTLTICEDCFESVVEPEIRKNSSVARKFNRTLQPVYGEGIGSSCQLYSRRMRKVFQRAVEDSDIKYLSRKSKERREAELWLQDRYKEVMRKAKRLAQEGSVGEDDERRLNRELEKISTEWKEKWE</sequence>
<dbReference type="Proteomes" id="UP000799537">
    <property type="component" value="Unassembled WGS sequence"/>
</dbReference>
<dbReference type="RefSeq" id="XP_033673860.1">
    <property type="nucleotide sequence ID" value="XM_033803824.1"/>
</dbReference>
<feature type="region of interest" description="Disordered" evidence="1">
    <location>
        <begin position="275"/>
        <end position="526"/>
    </location>
</feature>
<feature type="compositionally biased region" description="Basic and acidic residues" evidence="1">
    <location>
        <begin position="443"/>
        <end position="453"/>
    </location>
</feature>
<reference evidence="2" key="1">
    <citation type="journal article" date="2020" name="Stud. Mycol.">
        <title>101 Dothideomycetes genomes: a test case for predicting lifestyles and emergence of pathogens.</title>
        <authorList>
            <person name="Haridas S."/>
            <person name="Albert R."/>
            <person name="Binder M."/>
            <person name="Bloem J."/>
            <person name="Labutti K."/>
            <person name="Salamov A."/>
            <person name="Andreopoulos B."/>
            <person name="Baker S."/>
            <person name="Barry K."/>
            <person name="Bills G."/>
            <person name="Bluhm B."/>
            <person name="Cannon C."/>
            <person name="Castanera R."/>
            <person name="Culley D."/>
            <person name="Daum C."/>
            <person name="Ezra D."/>
            <person name="Gonzalez J."/>
            <person name="Henrissat B."/>
            <person name="Kuo A."/>
            <person name="Liang C."/>
            <person name="Lipzen A."/>
            <person name="Lutzoni F."/>
            <person name="Magnuson J."/>
            <person name="Mondo S."/>
            <person name="Nolan M."/>
            <person name="Ohm R."/>
            <person name="Pangilinan J."/>
            <person name="Park H.-J."/>
            <person name="Ramirez L."/>
            <person name="Alfaro M."/>
            <person name="Sun H."/>
            <person name="Tritt A."/>
            <person name="Yoshinaga Y."/>
            <person name="Zwiers L.-H."/>
            <person name="Turgeon B."/>
            <person name="Goodwin S."/>
            <person name="Spatafora J."/>
            <person name="Crous P."/>
            <person name="Grigoriev I."/>
        </authorList>
    </citation>
    <scope>NUCLEOTIDE SEQUENCE</scope>
    <source>
        <strain evidence="2">ATCC 36951</strain>
    </source>
</reference>
<feature type="compositionally biased region" description="Low complexity" evidence="1">
    <location>
        <begin position="380"/>
        <end position="396"/>
    </location>
</feature>
<accession>A0A6A6D0T4</accession>
<keyword evidence="3" id="KW-1185">Reference proteome</keyword>
<feature type="region of interest" description="Disordered" evidence="1">
    <location>
        <begin position="538"/>
        <end position="562"/>
    </location>
</feature>
<feature type="compositionally biased region" description="Basic and acidic residues" evidence="1">
    <location>
        <begin position="95"/>
        <end position="112"/>
    </location>
</feature>
<evidence type="ECO:0000313" key="3">
    <source>
        <dbReference type="Proteomes" id="UP000799537"/>
    </source>
</evidence>
<feature type="compositionally biased region" description="Polar residues" evidence="1">
    <location>
        <begin position="181"/>
        <end position="201"/>
    </location>
</feature>
<dbReference type="GeneID" id="54557096"/>
<protein>
    <submittedName>
        <fullName evidence="2">Uncharacterized protein</fullName>
    </submittedName>
</protein>
<feature type="compositionally biased region" description="Low complexity" evidence="1">
    <location>
        <begin position="159"/>
        <end position="180"/>
    </location>
</feature>
<feature type="compositionally biased region" description="Polar residues" evidence="1">
    <location>
        <begin position="309"/>
        <end position="332"/>
    </location>
</feature>
<feature type="region of interest" description="Disordered" evidence="1">
    <location>
        <begin position="68"/>
        <end position="249"/>
    </location>
</feature>
<evidence type="ECO:0000256" key="1">
    <source>
        <dbReference type="SAM" id="MobiDB-lite"/>
    </source>
</evidence>
<organism evidence="2 3">
    <name type="scientific">Zasmidium cellare ATCC 36951</name>
    <dbReference type="NCBI Taxonomy" id="1080233"/>
    <lineage>
        <taxon>Eukaryota</taxon>
        <taxon>Fungi</taxon>
        <taxon>Dikarya</taxon>
        <taxon>Ascomycota</taxon>
        <taxon>Pezizomycotina</taxon>
        <taxon>Dothideomycetes</taxon>
        <taxon>Dothideomycetidae</taxon>
        <taxon>Mycosphaerellales</taxon>
        <taxon>Mycosphaerellaceae</taxon>
        <taxon>Zasmidium</taxon>
    </lineage>
</organism>
<dbReference type="AlphaFoldDB" id="A0A6A6D0T4"/>
<feature type="compositionally biased region" description="Low complexity" evidence="1">
    <location>
        <begin position="507"/>
        <end position="526"/>
    </location>
</feature>
<proteinExistence type="predicted"/>
<feature type="region of interest" description="Disordered" evidence="1">
    <location>
        <begin position="1"/>
        <end position="47"/>
    </location>
</feature>
<feature type="compositionally biased region" description="Polar residues" evidence="1">
    <location>
        <begin position="472"/>
        <end position="481"/>
    </location>
</feature>
<gene>
    <name evidence="2" type="ORF">M409DRAFT_16922</name>
</gene>
<dbReference type="EMBL" id="ML993580">
    <property type="protein sequence ID" value="KAF2172971.1"/>
    <property type="molecule type" value="Genomic_DNA"/>
</dbReference>
<dbReference type="OrthoDB" id="5296at2759"/>